<feature type="compositionally biased region" description="Pro residues" evidence="1">
    <location>
        <begin position="25"/>
        <end position="35"/>
    </location>
</feature>
<feature type="region of interest" description="Disordered" evidence="1">
    <location>
        <begin position="1"/>
        <end position="80"/>
    </location>
</feature>
<sequence>MSPTPTSPANASPGLTSPVLASSPPLTPAPTPPVQTSPAHGSRTPTSPAAVDDVALKSTNAGVKKPAQKKTKKAGFKTSQKAKVALQKINDFFKAHRGDDEYKDLSHTERQKALGAAWKVSPENPKNGSQT</sequence>
<evidence type="ECO:0000313" key="3">
    <source>
        <dbReference type="Proteomes" id="UP001521222"/>
    </source>
</evidence>
<protein>
    <recommendedName>
        <fullName evidence="4">HMG box domain-containing protein</fullName>
    </recommendedName>
</protein>
<evidence type="ECO:0000313" key="2">
    <source>
        <dbReference type="EMBL" id="KAL1594115.1"/>
    </source>
</evidence>
<evidence type="ECO:0008006" key="4">
    <source>
        <dbReference type="Google" id="ProtNLM"/>
    </source>
</evidence>
<gene>
    <name evidence="2" type="ORF">SLS59_008949</name>
</gene>
<keyword evidence="3" id="KW-1185">Reference proteome</keyword>
<accession>A0ABR3QPN0</accession>
<evidence type="ECO:0000256" key="1">
    <source>
        <dbReference type="SAM" id="MobiDB-lite"/>
    </source>
</evidence>
<feature type="compositionally biased region" description="Low complexity" evidence="1">
    <location>
        <begin position="1"/>
        <end position="24"/>
    </location>
</feature>
<dbReference type="Proteomes" id="UP001521222">
    <property type="component" value="Unassembled WGS sequence"/>
</dbReference>
<comment type="caution">
    <text evidence="2">The sequence shown here is derived from an EMBL/GenBank/DDBJ whole genome shotgun (WGS) entry which is preliminary data.</text>
</comment>
<dbReference type="EMBL" id="JAKIXB020000037">
    <property type="protein sequence ID" value="KAL1594115.1"/>
    <property type="molecule type" value="Genomic_DNA"/>
</dbReference>
<proteinExistence type="predicted"/>
<organism evidence="2 3">
    <name type="scientific">Nothophoma quercina</name>
    <dbReference type="NCBI Taxonomy" id="749835"/>
    <lineage>
        <taxon>Eukaryota</taxon>
        <taxon>Fungi</taxon>
        <taxon>Dikarya</taxon>
        <taxon>Ascomycota</taxon>
        <taxon>Pezizomycotina</taxon>
        <taxon>Dothideomycetes</taxon>
        <taxon>Pleosporomycetidae</taxon>
        <taxon>Pleosporales</taxon>
        <taxon>Pleosporineae</taxon>
        <taxon>Didymellaceae</taxon>
        <taxon>Nothophoma</taxon>
    </lineage>
</organism>
<name>A0ABR3QPN0_9PLEO</name>
<feature type="compositionally biased region" description="Polar residues" evidence="1">
    <location>
        <begin position="36"/>
        <end position="47"/>
    </location>
</feature>
<reference evidence="2 3" key="1">
    <citation type="submission" date="2024-02" db="EMBL/GenBank/DDBJ databases">
        <title>De novo assembly and annotation of 12 fungi associated with fruit tree decline syndrome in Ontario, Canada.</title>
        <authorList>
            <person name="Sulman M."/>
            <person name="Ellouze W."/>
            <person name="Ilyukhin E."/>
        </authorList>
    </citation>
    <scope>NUCLEOTIDE SEQUENCE [LARGE SCALE GENOMIC DNA]</scope>
    <source>
        <strain evidence="2 3">M97-236</strain>
    </source>
</reference>
<feature type="compositionally biased region" description="Basic residues" evidence="1">
    <location>
        <begin position="66"/>
        <end position="75"/>
    </location>
</feature>